<sequence>MTKDTQPVNLTAGEWHEIEALEDGTVFVNVFAEGKL</sequence>
<accession>A0A6J5S1C4</accession>
<reference evidence="1" key="1">
    <citation type="submission" date="2020-05" db="EMBL/GenBank/DDBJ databases">
        <authorList>
            <person name="Chiriac C."/>
            <person name="Salcher M."/>
            <person name="Ghai R."/>
            <person name="Kavagutti S V."/>
        </authorList>
    </citation>
    <scope>NUCLEOTIDE SEQUENCE</scope>
</reference>
<proteinExistence type="predicted"/>
<evidence type="ECO:0000313" key="1">
    <source>
        <dbReference type="EMBL" id="CAB4200091.1"/>
    </source>
</evidence>
<name>A0A6J5S1C4_9CAUD</name>
<gene>
    <name evidence="1" type="ORF">UFOVP1356_23</name>
</gene>
<organism evidence="1">
    <name type="scientific">uncultured Caudovirales phage</name>
    <dbReference type="NCBI Taxonomy" id="2100421"/>
    <lineage>
        <taxon>Viruses</taxon>
        <taxon>Duplodnaviria</taxon>
        <taxon>Heunggongvirae</taxon>
        <taxon>Uroviricota</taxon>
        <taxon>Caudoviricetes</taxon>
        <taxon>Peduoviridae</taxon>
        <taxon>Maltschvirus</taxon>
        <taxon>Maltschvirus maltsch</taxon>
    </lineage>
</organism>
<dbReference type="EMBL" id="LR797294">
    <property type="protein sequence ID" value="CAB4200091.1"/>
    <property type="molecule type" value="Genomic_DNA"/>
</dbReference>
<protein>
    <submittedName>
        <fullName evidence="1">Uncharacterized protein</fullName>
    </submittedName>
</protein>